<gene>
    <name evidence="2" type="ORF">C5F49_08245</name>
</gene>
<dbReference type="AlphaFoldDB" id="A0A7D5M693"/>
<proteinExistence type="predicted"/>
<reference evidence="2 3" key="1">
    <citation type="submission" date="2018-02" db="EMBL/GenBank/DDBJ databases">
        <title>Complete genome of Nitrosopumilus oxyclinae HCE1.</title>
        <authorList>
            <person name="Qin W."/>
            <person name="Zheng Y."/>
            <person name="Stahl D.A."/>
        </authorList>
    </citation>
    <scope>NUCLEOTIDE SEQUENCE [LARGE SCALE GENOMIC DNA]</scope>
    <source>
        <strain evidence="2 3">HCE1</strain>
    </source>
</reference>
<dbReference type="Proteomes" id="UP000509441">
    <property type="component" value="Chromosome"/>
</dbReference>
<keyword evidence="1" id="KW-0812">Transmembrane</keyword>
<evidence type="ECO:0000256" key="1">
    <source>
        <dbReference type="SAM" id="Phobius"/>
    </source>
</evidence>
<evidence type="ECO:0000313" key="2">
    <source>
        <dbReference type="EMBL" id="QLH05308.1"/>
    </source>
</evidence>
<dbReference type="OrthoDB" id="2048at2157"/>
<accession>A0A7D5M693</accession>
<name>A0A7D5M693_9ARCH</name>
<protein>
    <submittedName>
        <fullName evidence="2">Uncharacterized protein</fullName>
    </submittedName>
</protein>
<evidence type="ECO:0000313" key="3">
    <source>
        <dbReference type="Proteomes" id="UP000509441"/>
    </source>
</evidence>
<keyword evidence="3" id="KW-1185">Reference proteome</keyword>
<feature type="transmembrane region" description="Helical" evidence="1">
    <location>
        <begin position="33"/>
        <end position="55"/>
    </location>
</feature>
<dbReference type="KEGG" id="nox:C5F49_08245"/>
<sequence>MREKFLFFCTCTGLEIMTAIGVTGYLFHLEEYVLSLISMIVFGKLILFHFIMEFFDRKKLQTKNSHNVERIKP</sequence>
<keyword evidence="1" id="KW-0472">Membrane</keyword>
<organism evidence="2 3">
    <name type="scientific">Nitrosopumilus oxyclinae</name>
    <dbReference type="NCBI Taxonomy" id="1959104"/>
    <lineage>
        <taxon>Archaea</taxon>
        <taxon>Nitrososphaerota</taxon>
        <taxon>Nitrososphaeria</taxon>
        <taxon>Nitrosopumilales</taxon>
        <taxon>Nitrosopumilaceae</taxon>
        <taxon>Nitrosopumilus</taxon>
    </lineage>
</organism>
<keyword evidence="1" id="KW-1133">Transmembrane helix</keyword>
<feature type="transmembrane region" description="Helical" evidence="1">
    <location>
        <begin position="5"/>
        <end position="27"/>
    </location>
</feature>
<dbReference type="EMBL" id="CP026994">
    <property type="protein sequence ID" value="QLH05308.1"/>
    <property type="molecule type" value="Genomic_DNA"/>
</dbReference>